<dbReference type="CDD" id="cd14066">
    <property type="entry name" value="STKc_IRAK"/>
    <property type="match status" value="1"/>
</dbReference>
<evidence type="ECO:0000256" key="20">
    <source>
        <dbReference type="ARBA" id="ARBA00047899"/>
    </source>
</evidence>
<dbReference type="SMART" id="SM00220">
    <property type="entry name" value="S_TKc"/>
    <property type="match status" value="1"/>
</dbReference>
<evidence type="ECO:0000256" key="6">
    <source>
        <dbReference type="ARBA" id="ARBA00022475"/>
    </source>
</evidence>
<comment type="catalytic activity">
    <reaction evidence="20">
        <text>L-threonyl-[protein] + ATP = O-phospho-L-threonyl-[protein] + ADP + H(+)</text>
        <dbReference type="Rhea" id="RHEA:46608"/>
        <dbReference type="Rhea" id="RHEA-COMP:11060"/>
        <dbReference type="Rhea" id="RHEA-COMP:11605"/>
        <dbReference type="ChEBI" id="CHEBI:15378"/>
        <dbReference type="ChEBI" id="CHEBI:30013"/>
        <dbReference type="ChEBI" id="CHEBI:30616"/>
        <dbReference type="ChEBI" id="CHEBI:61977"/>
        <dbReference type="ChEBI" id="CHEBI:456216"/>
        <dbReference type="EC" id="2.7.11.1"/>
    </reaction>
</comment>
<dbReference type="EC" id="2.7.11.1" evidence="5"/>
<keyword evidence="7" id="KW-0723">Serine/threonine-protein kinase</keyword>
<dbReference type="GO" id="GO:0002229">
    <property type="term" value="P:defense response to oomycetes"/>
    <property type="evidence" value="ECO:0007669"/>
    <property type="project" value="UniProtKB-ARBA"/>
</dbReference>
<comment type="similarity">
    <text evidence="3">In the N-terminal section; belongs to the leguminous lectin family.</text>
</comment>
<sequence length="696" mass="76675">MAKKVIFFWVFLAFASEQVFSQPDQFIFNGFHGSANNNMSLTGVADISNNGLLCLTNTTSRVSGHAFYSSPFRFKNSNESKVSSFSTAFVFATVPEYPKLGGHGLAFVLSPSKQLSGSPSQYLGLLKANENGNSSDHIFAVEFDTVKDLEFGDIDDNHVGVNLNSMRSIASASAAYFLKNSTKKELLLGSGRQIQAWIDYDSPKNRLDVRLSLFSEKPRSSTLSIDLNLSSILQDSMFVGFSASTGLLASSHYILGWSFNMSGEAQSLSLSSLPSLPRPKQNHTVLTLCLTFAAVVVIMSIVFVSFYLVRKFKGSDVIEAWELEIGPHRFSYQELKKATRGFSDKELLGFGGFGRVYKGTLPSTNTQVAVKRISHESKQGLREFVSEIATIGRLRHRNMVPLLGWCRCRGDLLIVYDYMPNGSLDKYLFDEPKRVLSWDERFRIIKGVASGLLYLHEEWEQTVIHRDIKAGNVLLDSDLNGRLGDFGLAKLYEHGSNPSTTKVVGTLGYLAPELTKTGKPTMATDVFAFGALLLEVACGRKPIEPKALPEELILVDWVWEQWQSGAALEVVDPKLNCDFDEVEAIVVIKLGLMCSNNEPDARPTMRQLVRYLEGEVLLPEVVPSPGGYDSKKGHGSGCTGTGATRFEDFVHSYPNSSHFDDKVGTYSPTYEDGDVDIEAGSRSTTPISISGSGNDR</sequence>
<dbReference type="GO" id="GO:0004674">
    <property type="term" value="F:protein serine/threonine kinase activity"/>
    <property type="evidence" value="ECO:0007669"/>
    <property type="project" value="UniProtKB-KW"/>
</dbReference>
<evidence type="ECO:0000256" key="23">
    <source>
        <dbReference type="SAM" id="MobiDB-lite"/>
    </source>
</evidence>
<dbReference type="SUPFAM" id="SSF49899">
    <property type="entry name" value="Concanavalin A-like lectins/glucanases"/>
    <property type="match status" value="1"/>
</dbReference>
<evidence type="ECO:0000256" key="16">
    <source>
        <dbReference type="ARBA" id="ARBA00022989"/>
    </source>
</evidence>
<accession>A0A6A2XLB5</accession>
<dbReference type="InterPro" id="IPR008271">
    <property type="entry name" value="Ser/Thr_kinase_AS"/>
</dbReference>
<feature type="binding site" evidence="22">
    <location>
        <position position="371"/>
    </location>
    <ligand>
        <name>ATP</name>
        <dbReference type="ChEBI" id="CHEBI:30616"/>
    </ligand>
</feature>
<evidence type="ECO:0000256" key="17">
    <source>
        <dbReference type="ARBA" id="ARBA00023136"/>
    </source>
</evidence>
<dbReference type="FunFam" id="3.30.200.20:FF:000112">
    <property type="entry name" value="Lectin-domain containing receptor kinase A4.3"/>
    <property type="match status" value="1"/>
</dbReference>
<dbReference type="EMBL" id="VEPZ02001386">
    <property type="protein sequence ID" value="KAE8676348.1"/>
    <property type="molecule type" value="Genomic_DNA"/>
</dbReference>
<comment type="catalytic activity">
    <reaction evidence="21">
        <text>L-seryl-[protein] + ATP = O-phospho-L-seryl-[protein] + ADP + H(+)</text>
        <dbReference type="Rhea" id="RHEA:17989"/>
        <dbReference type="Rhea" id="RHEA-COMP:9863"/>
        <dbReference type="Rhea" id="RHEA-COMP:11604"/>
        <dbReference type="ChEBI" id="CHEBI:15378"/>
        <dbReference type="ChEBI" id="CHEBI:29999"/>
        <dbReference type="ChEBI" id="CHEBI:30616"/>
        <dbReference type="ChEBI" id="CHEBI:83421"/>
        <dbReference type="ChEBI" id="CHEBI:456216"/>
        <dbReference type="EC" id="2.7.11.1"/>
    </reaction>
</comment>
<evidence type="ECO:0000256" key="21">
    <source>
        <dbReference type="ARBA" id="ARBA00048679"/>
    </source>
</evidence>
<keyword evidence="9 24" id="KW-0812">Transmembrane</keyword>
<evidence type="ECO:0000256" key="22">
    <source>
        <dbReference type="PROSITE-ProRule" id="PRU10141"/>
    </source>
</evidence>
<dbReference type="GO" id="GO:0042742">
    <property type="term" value="P:defense response to bacterium"/>
    <property type="evidence" value="ECO:0007669"/>
    <property type="project" value="UniProtKB-ARBA"/>
</dbReference>
<dbReference type="PROSITE" id="PS00108">
    <property type="entry name" value="PROTEIN_KINASE_ST"/>
    <property type="match status" value="1"/>
</dbReference>
<reference evidence="27" key="1">
    <citation type="submission" date="2019-09" db="EMBL/GenBank/DDBJ databases">
        <title>Draft genome information of white flower Hibiscus syriacus.</title>
        <authorList>
            <person name="Kim Y.-M."/>
        </authorList>
    </citation>
    <scope>NUCLEOTIDE SEQUENCE [LARGE SCALE GENOMIC DNA]</scope>
    <source>
        <strain evidence="27">YM2019G1</strain>
    </source>
</reference>
<keyword evidence="15 22" id="KW-0067">ATP-binding</keyword>
<evidence type="ECO:0000313" key="27">
    <source>
        <dbReference type="EMBL" id="KAE8676348.1"/>
    </source>
</evidence>
<evidence type="ECO:0000256" key="14">
    <source>
        <dbReference type="ARBA" id="ARBA00022821"/>
    </source>
</evidence>
<evidence type="ECO:0000256" key="8">
    <source>
        <dbReference type="ARBA" id="ARBA00022679"/>
    </source>
</evidence>
<dbReference type="InterPro" id="IPR017441">
    <property type="entry name" value="Protein_kinase_ATP_BS"/>
</dbReference>
<dbReference type="GO" id="GO:0005886">
    <property type="term" value="C:plasma membrane"/>
    <property type="evidence" value="ECO:0007669"/>
    <property type="project" value="UniProtKB-SubCell"/>
</dbReference>
<evidence type="ECO:0000256" key="10">
    <source>
        <dbReference type="ARBA" id="ARBA00022729"/>
    </source>
</evidence>
<evidence type="ECO:0000256" key="13">
    <source>
        <dbReference type="ARBA" id="ARBA00022777"/>
    </source>
</evidence>
<evidence type="ECO:0000256" key="19">
    <source>
        <dbReference type="ARBA" id="ARBA00023180"/>
    </source>
</evidence>
<evidence type="ECO:0000256" key="15">
    <source>
        <dbReference type="ARBA" id="ARBA00022840"/>
    </source>
</evidence>
<evidence type="ECO:0000256" key="24">
    <source>
        <dbReference type="SAM" id="Phobius"/>
    </source>
</evidence>
<keyword evidence="28" id="KW-1185">Reference proteome</keyword>
<dbReference type="OrthoDB" id="543442at2759"/>
<comment type="caution">
    <text evidence="27">The sequence shown here is derived from an EMBL/GenBank/DDBJ whole genome shotgun (WGS) entry which is preliminary data.</text>
</comment>
<dbReference type="Gene3D" id="2.60.120.200">
    <property type="match status" value="1"/>
</dbReference>
<evidence type="ECO:0000256" key="3">
    <source>
        <dbReference type="ARBA" id="ARBA00008536"/>
    </source>
</evidence>
<evidence type="ECO:0000313" key="28">
    <source>
        <dbReference type="Proteomes" id="UP000436088"/>
    </source>
</evidence>
<feature type="domain" description="Protein kinase" evidence="26">
    <location>
        <begin position="342"/>
        <end position="618"/>
    </location>
</feature>
<dbReference type="GO" id="GO:0005524">
    <property type="term" value="F:ATP binding"/>
    <property type="evidence" value="ECO:0007669"/>
    <property type="project" value="UniProtKB-UniRule"/>
</dbReference>
<name>A0A6A2XLB5_HIBSY</name>
<proteinExistence type="inferred from homology"/>
<keyword evidence="14" id="KW-0611">Plant defense</keyword>
<evidence type="ECO:0000256" key="11">
    <source>
        <dbReference type="ARBA" id="ARBA00022734"/>
    </source>
</evidence>
<dbReference type="GO" id="GO:0030246">
    <property type="term" value="F:carbohydrate binding"/>
    <property type="evidence" value="ECO:0007669"/>
    <property type="project" value="UniProtKB-KW"/>
</dbReference>
<evidence type="ECO:0000256" key="1">
    <source>
        <dbReference type="ARBA" id="ARBA00004236"/>
    </source>
</evidence>
<dbReference type="FunFam" id="1.10.510.10:FF:000108">
    <property type="entry name" value="L-type lectin-domain containing receptor kinase S.4"/>
    <property type="match status" value="1"/>
</dbReference>
<dbReference type="Gene3D" id="1.10.510.10">
    <property type="entry name" value="Transferase(Phosphotransferase) domain 1"/>
    <property type="match status" value="1"/>
</dbReference>
<evidence type="ECO:0000256" key="9">
    <source>
        <dbReference type="ARBA" id="ARBA00022692"/>
    </source>
</evidence>
<dbReference type="Pfam" id="PF00139">
    <property type="entry name" value="Lectin_legB"/>
    <property type="match status" value="1"/>
</dbReference>
<evidence type="ECO:0000256" key="5">
    <source>
        <dbReference type="ARBA" id="ARBA00012513"/>
    </source>
</evidence>
<feature type="signal peptide" evidence="25">
    <location>
        <begin position="1"/>
        <end position="21"/>
    </location>
</feature>
<keyword evidence="10 25" id="KW-0732">Signal</keyword>
<feature type="compositionally biased region" description="Polar residues" evidence="23">
    <location>
        <begin position="681"/>
        <end position="696"/>
    </location>
</feature>
<comment type="similarity">
    <text evidence="4">In the C-terminal section; belongs to the protein kinase superfamily. Ser/Thr protein kinase family.</text>
</comment>
<dbReference type="CDD" id="cd06899">
    <property type="entry name" value="lectin_legume_LecRK_Arcelin_ConA"/>
    <property type="match status" value="1"/>
</dbReference>
<keyword evidence="8" id="KW-0808">Transferase</keyword>
<dbReference type="PROSITE" id="PS50011">
    <property type="entry name" value="PROTEIN_KINASE_DOM"/>
    <property type="match status" value="1"/>
</dbReference>
<evidence type="ECO:0000256" key="25">
    <source>
        <dbReference type="SAM" id="SignalP"/>
    </source>
</evidence>
<keyword evidence="6" id="KW-1003">Cell membrane</keyword>
<feature type="chain" id="PRO_5025383027" description="non-specific serine/threonine protein kinase" evidence="25">
    <location>
        <begin position="22"/>
        <end position="696"/>
    </location>
</feature>
<evidence type="ECO:0000256" key="4">
    <source>
        <dbReference type="ARBA" id="ARBA00010217"/>
    </source>
</evidence>
<keyword evidence="19" id="KW-0325">Glycoprotein</keyword>
<dbReference type="Pfam" id="PF07714">
    <property type="entry name" value="PK_Tyr_Ser-Thr"/>
    <property type="match status" value="1"/>
</dbReference>
<keyword evidence="12 22" id="KW-0547">Nucleotide-binding</keyword>
<keyword evidence="13 27" id="KW-0418">Kinase</keyword>
<keyword evidence="18 27" id="KW-0675">Receptor</keyword>
<evidence type="ECO:0000256" key="12">
    <source>
        <dbReference type="ARBA" id="ARBA00022741"/>
    </source>
</evidence>
<keyword evidence="16 24" id="KW-1133">Transmembrane helix</keyword>
<dbReference type="InterPro" id="IPR013320">
    <property type="entry name" value="ConA-like_dom_sf"/>
</dbReference>
<keyword evidence="17 24" id="KW-0472">Membrane</keyword>
<dbReference type="InterPro" id="IPR011009">
    <property type="entry name" value="Kinase-like_dom_sf"/>
</dbReference>
<feature type="transmembrane region" description="Helical" evidence="24">
    <location>
        <begin position="285"/>
        <end position="309"/>
    </location>
</feature>
<evidence type="ECO:0000256" key="7">
    <source>
        <dbReference type="ARBA" id="ARBA00022527"/>
    </source>
</evidence>
<gene>
    <name evidence="27" type="ORF">F3Y22_tig00111618pilonHSYRG00028</name>
</gene>
<keyword evidence="11" id="KW-0430">Lectin</keyword>
<dbReference type="SUPFAM" id="SSF56112">
    <property type="entry name" value="Protein kinase-like (PK-like)"/>
    <property type="match status" value="1"/>
</dbReference>
<evidence type="ECO:0000256" key="2">
    <source>
        <dbReference type="ARBA" id="ARBA00004479"/>
    </source>
</evidence>
<dbReference type="PANTHER" id="PTHR27007">
    <property type="match status" value="1"/>
</dbReference>
<dbReference type="InterPro" id="IPR050528">
    <property type="entry name" value="L-type_Lectin-RKs"/>
</dbReference>
<dbReference type="InterPro" id="IPR000719">
    <property type="entry name" value="Prot_kinase_dom"/>
</dbReference>
<dbReference type="InterPro" id="IPR001220">
    <property type="entry name" value="Legume_lectin_dom"/>
</dbReference>
<evidence type="ECO:0000256" key="18">
    <source>
        <dbReference type="ARBA" id="ARBA00023170"/>
    </source>
</evidence>
<feature type="region of interest" description="Disordered" evidence="23">
    <location>
        <begin position="656"/>
        <end position="696"/>
    </location>
</feature>
<dbReference type="PROSITE" id="PS00107">
    <property type="entry name" value="PROTEIN_KINASE_ATP"/>
    <property type="match status" value="1"/>
</dbReference>
<dbReference type="Gene3D" id="3.30.200.20">
    <property type="entry name" value="Phosphorylase Kinase, domain 1"/>
    <property type="match status" value="1"/>
</dbReference>
<protein>
    <recommendedName>
        <fullName evidence="5">non-specific serine/threonine protein kinase</fullName>
        <ecNumber evidence="5">2.7.11.1</ecNumber>
    </recommendedName>
</protein>
<dbReference type="InterPro" id="IPR001245">
    <property type="entry name" value="Ser-Thr/Tyr_kinase_cat_dom"/>
</dbReference>
<comment type="subcellular location">
    <subcellularLocation>
        <location evidence="1">Cell membrane</location>
    </subcellularLocation>
    <subcellularLocation>
        <location evidence="2">Membrane</location>
        <topology evidence="2">Single-pass type I membrane protein</topology>
    </subcellularLocation>
</comment>
<dbReference type="AlphaFoldDB" id="A0A6A2XLB5"/>
<organism evidence="27 28">
    <name type="scientific">Hibiscus syriacus</name>
    <name type="common">Rose of Sharon</name>
    <dbReference type="NCBI Taxonomy" id="106335"/>
    <lineage>
        <taxon>Eukaryota</taxon>
        <taxon>Viridiplantae</taxon>
        <taxon>Streptophyta</taxon>
        <taxon>Embryophyta</taxon>
        <taxon>Tracheophyta</taxon>
        <taxon>Spermatophyta</taxon>
        <taxon>Magnoliopsida</taxon>
        <taxon>eudicotyledons</taxon>
        <taxon>Gunneridae</taxon>
        <taxon>Pentapetalae</taxon>
        <taxon>rosids</taxon>
        <taxon>malvids</taxon>
        <taxon>Malvales</taxon>
        <taxon>Malvaceae</taxon>
        <taxon>Malvoideae</taxon>
        <taxon>Hibiscus</taxon>
    </lineage>
</organism>
<dbReference type="Proteomes" id="UP000436088">
    <property type="component" value="Unassembled WGS sequence"/>
</dbReference>
<evidence type="ECO:0000259" key="26">
    <source>
        <dbReference type="PROSITE" id="PS50011"/>
    </source>
</evidence>
<dbReference type="FunFam" id="2.60.120.200:FF:000086">
    <property type="entry name" value="L-type lectin-domain containing receptor kinase S.4"/>
    <property type="match status" value="1"/>
</dbReference>